<feature type="domain" description="VanZ-like" evidence="2">
    <location>
        <begin position="42"/>
        <end position="125"/>
    </location>
</feature>
<proteinExistence type="predicted"/>
<evidence type="ECO:0000256" key="1">
    <source>
        <dbReference type="SAM" id="Phobius"/>
    </source>
</evidence>
<feature type="transmembrane region" description="Helical" evidence="1">
    <location>
        <begin position="108"/>
        <end position="126"/>
    </location>
</feature>
<dbReference type="EMBL" id="JAKRYL010000012">
    <property type="protein sequence ID" value="MCL7747957.1"/>
    <property type="molecule type" value="Genomic_DNA"/>
</dbReference>
<keyword evidence="1" id="KW-1133">Transmembrane helix</keyword>
<dbReference type="Pfam" id="PF04892">
    <property type="entry name" value="VanZ"/>
    <property type="match status" value="1"/>
</dbReference>
<dbReference type="Proteomes" id="UP001139150">
    <property type="component" value="Unassembled WGS sequence"/>
</dbReference>
<dbReference type="RefSeq" id="WP_250096850.1">
    <property type="nucleotide sequence ID" value="NZ_JAKRYL010000012.1"/>
</dbReference>
<keyword evidence="4" id="KW-1185">Reference proteome</keyword>
<name>A0A9X2CTH1_9BACI</name>
<gene>
    <name evidence="3" type="ORF">MF646_12570</name>
</gene>
<keyword evidence="1" id="KW-0812">Transmembrane</keyword>
<accession>A0A9X2CTH1</accession>
<feature type="transmembrane region" description="Helical" evidence="1">
    <location>
        <begin position="45"/>
        <end position="70"/>
    </location>
</feature>
<sequence>MNSKKLWWTVAILWCIGIAIATRMPVFTGDSTEEMLKNPFFDSAIVNYIARKGVHLAAFGLLALFFWLALRGVRYRYVWAWALATLYGAIDEWHQSFIPERSGLVSDVVIDSVGAFLVLLVVYFFSQRKIHMQKNK</sequence>
<evidence type="ECO:0000313" key="4">
    <source>
        <dbReference type="Proteomes" id="UP001139150"/>
    </source>
</evidence>
<comment type="caution">
    <text evidence="3">The sequence shown here is derived from an EMBL/GenBank/DDBJ whole genome shotgun (WGS) entry which is preliminary data.</text>
</comment>
<evidence type="ECO:0000259" key="2">
    <source>
        <dbReference type="Pfam" id="PF04892"/>
    </source>
</evidence>
<dbReference type="NCBIfam" id="NF037970">
    <property type="entry name" value="vanZ_1"/>
    <property type="match status" value="1"/>
</dbReference>
<evidence type="ECO:0000313" key="3">
    <source>
        <dbReference type="EMBL" id="MCL7747957.1"/>
    </source>
</evidence>
<dbReference type="AlphaFoldDB" id="A0A9X2CTH1"/>
<feature type="transmembrane region" description="Helical" evidence="1">
    <location>
        <begin position="77"/>
        <end position="96"/>
    </location>
</feature>
<dbReference type="InterPro" id="IPR006976">
    <property type="entry name" value="VanZ-like"/>
</dbReference>
<keyword evidence="1" id="KW-0472">Membrane</keyword>
<protein>
    <submittedName>
        <fullName evidence="3">VanZ family protein</fullName>
    </submittedName>
</protein>
<organism evidence="3 4">
    <name type="scientific">Halalkalibacter alkaliphilus</name>
    <dbReference type="NCBI Taxonomy" id="2917993"/>
    <lineage>
        <taxon>Bacteria</taxon>
        <taxon>Bacillati</taxon>
        <taxon>Bacillota</taxon>
        <taxon>Bacilli</taxon>
        <taxon>Bacillales</taxon>
        <taxon>Bacillaceae</taxon>
        <taxon>Halalkalibacter</taxon>
    </lineage>
</organism>
<reference evidence="3" key="1">
    <citation type="submission" date="2022-02" db="EMBL/GenBank/DDBJ databases">
        <title>Halalkalibacter sp. nov. isolated from Lonar Lake, India.</title>
        <authorList>
            <person name="Joshi A."/>
            <person name="Thite S."/>
            <person name="Lodha T."/>
        </authorList>
    </citation>
    <scope>NUCLEOTIDE SEQUENCE</scope>
    <source>
        <strain evidence="3">MEB205</strain>
    </source>
</reference>